<dbReference type="SUPFAM" id="SSF55315">
    <property type="entry name" value="L30e-like"/>
    <property type="match status" value="1"/>
</dbReference>
<dbReference type="EMBL" id="CAXLJM020000108">
    <property type="protein sequence ID" value="CAL8135576.1"/>
    <property type="molecule type" value="Genomic_DNA"/>
</dbReference>
<feature type="compositionally biased region" description="Polar residues" evidence="1">
    <location>
        <begin position="36"/>
        <end position="45"/>
    </location>
</feature>
<evidence type="ECO:0000313" key="4">
    <source>
        <dbReference type="Proteomes" id="UP001642540"/>
    </source>
</evidence>
<accession>A0ABP1RTQ6</accession>
<feature type="region of interest" description="Disordered" evidence="1">
    <location>
        <begin position="1"/>
        <end position="194"/>
    </location>
</feature>
<dbReference type="Pfam" id="PF01248">
    <property type="entry name" value="Ribosomal_L7Ae"/>
    <property type="match status" value="1"/>
</dbReference>
<dbReference type="InterPro" id="IPR040051">
    <property type="entry name" value="SECISBP2"/>
</dbReference>
<dbReference type="PANTHER" id="PTHR13284:SF4">
    <property type="entry name" value="C2H2-TYPE DOMAIN-CONTAINING PROTEIN"/>
    <property type="match status" value="1"/>
</dbReference>
<sequence>MSEDEQWKVVTSKKGSTSNSASKHGGPTNKYMFKSEPNSGQQSSKNRNRNIDVEVPTGRSLNRIFSGRRDPHLLSTSSTATSPQPVRTDATTRKVSNSKYSAIRTSGPGSSRVFASNHEGNANIKAVKNESSKDGTKVYENLPRPTATGKAPNQMQMQQQNVPKIQENKSETESPGTNTPKRKKKKISATERRKKREEKFFQALYKNKDSHIQFVSADFIRQFQNPNPGTTPSKVESATDDSILPSALEDTPVSASGAWVGRRPGQELHRLDLHFPSLSPQDRKAINDPGPGRKELEPQPVVPSPSQVNTHVGEFKKVEALYGDVRSSPPVQFTPTPNKKKSQQPMMLDIGSLAFSSKKEEVEAKKIFLNSSGKSGFSKENFKVTAGNPLDSSGPGMINRGKIRLKKKKPSKLKLTIMKSRELRKRFSEEANKQIDENLTIEDEHEVFPNPIQFDETLEIMCDNQNIDATNEEVLEKIKDIKLSKTSSPSCTQETDSHPNYNVGISIQNVIPISNNKKGAKVLDNDNLQNSKTLDVSGSRDEDVDKKFLQLLDEIMLVKVGDKSVVSKTEVAVKELMHSRKFREYCDMYTTKELHGLVMQLLSELYRFQDRLYHTDPIKFKTKRRLVSGLKDATSYLNLNKVQLLIIAPDIEKNAEPGGLDDKVSKILTLAKEKKVPYIFSGNKFILGKQIRIRTPVSIIAVLDKQNCEDLFRKLLDEAERLREKYKVDFLQKVEELKTQEDE</sequence>
<gene>
    <name evidence="3" type="ORF">ODALV1_LOCUS26043</name>
</gene>
<comment type="caution">
    <text evidence="3">The sequence shown here is derived from an EMBL/GenBank/DDBJ whole genome shotgun (WGS) entry which is preliminary data.</text>
</comment>
<name>A0ABP1RTQ6_9HEXA</name>
<evidence type="ECO:0000259" key="2">
    <source>
        <dbReference type="Pfam" id="PF01248"/>
    </source>
</evidence>
<feature type="region of interest" description="Disordered" evidence="1">
    <location>
        <begin position="274"/>
        <end position="308"/>
    </location>
</feature>
<reference evidence="3 4" key="1">
    <citation type="submission" date="2024-08" db="EMBL/GenBank/DDBJ databases">
        <authorList>
            <person name="Cucini C."/>
            <person name="Frati F."/>
        </authorList>
    </citation>
    <scope>NUCLEOTIDE SEQUENCE [LARGE SCALE GENOMIC DNA]</scope>
</reference>
<dbReference type="PANTHER" id="PTHR13284">
    <property type="entry name" value="GH01354P"/>
    <property type="match status" value="1"/>
</dbReference>
<protein>
    <recommendedName>
        <fullName evidence="2">Ribosomal protein eL8/eL30/eS12/Gadd45 domain-containing protein</fullName>
    </recommendedName>
</protein>
<feature type="compositionally biased region" description="Polar residues" evidence="1">
    <location>
        <begin position="13"/>
        <end position="22"/>
    </location>
</feature>
<dbReference type="InterPro" id="IPR004038">
    <property type="entry name" value="Ribosomal_eL8/eL30/eS12/Gad45"/>
</dbReference>
<feature type="compositionally biased region" description="Basic residues" evidence="1">
    <location>
        <begin position="180"/>
        <end position="194"/>
    </location>
</feature>
<organism evidence="3 4">
    <name type="scientific">Orchesella dallaii</name>
    <dbReference type="NCBI Taxonomy" id="48710"/>
    <lineage>
        <taxon>Eukaryota</taxon>
        <taxon>Metazoa</taxon>
        <taxon>Ecdysozoa</taxon>
        <taxon>Arthropoda</taxon>
        <taxon>Hexapoda</taxon>
        <taxon>Collembola</taxon>
        <taxon>Entomobryomorpha</taxon>
        <taxon>Entomobryoidea</taxon>
        <taxon>Orchesellidae</taxon>
        <taxon>Orchesellinae</taxon>
        <taxon>Orchesella</taxon>
    </lineage>
</organism>
<feature type="compositionally biased region" description="Basic and acidic residues" evidence="1">
    <location>
        <begin position="127"/>
        <end position="137"/>
    </location>
</feature>
<dbReference type="InterPro" id="IPR029064">
    <property type="entry name" value="Ribosomal_eL30-like_sf"/>
</dbReference>
<proteinExistence type="predicted"/>
<keyword evidence="4" id="KW-1185">Reference proteome</keyword>
<feature type="compositionally biased region" description="Polar residues" evidence="1">
    <location>
        <begin position="74"/>
        <end position="85"/>
    </location>
</feature>
<feature type="domain" description="Ribosomal protein eL8/eL30/eS12/Gadd45" evidence="2">
    <location>
        <begin position="621"/>
        <end position="711"/>
    </location>
</feature>
<feature type="compositionally biased region" description="Basic and acidic residues" evidence="1">
    <location>
        <begin position="281"/>
        <end position="297"/>
    </location>
</feature>
<feature type="compositionally biased region" description="Polar residues" evidence="1">
    <location>
        <begin position="93"/>
        <end position="109"/>
    </location>
</feature>
<evidence type="ECO:0000256" key="1">
    <source>
        <dbReference type="SAM" id="MobiDB-lite"/>
    </source>
</evidence>
<dbReference type="Proteomes" id="UP001642540">
    <property type="component" value="Unassembled WGS sequence"/>
</dbReference>
<evidence type="ECO:0000313" key="3">
    <source>
        <dbReference type="EMBL" id="CAL8135576.1"/>
    </source>
</evidence>
<dbReference type="Gene3D" id="3.30.1330.30">
    <property type="match status" value="1"/>
</dbReference>